<feature type="non-terminal residue" evidence="1">
    <location>
        <position position="75"/>
    </location>
</feature>
<reference evidence="1 2" key="1">
    <citation type="submission" date="2013-11" db="EMBL/GenBank/DDBJ databases">
        <title>Genome sequencing of Stegodyphus mimosarum.</title>
        <authorList>
            <person name="Bechsgaard J."/>
        </authorList>
    </citation>
    <scope>NUCLEOTIDE SEQUENCE [LARGE SCALE GENOMIC DNA]</scope>
</reference>
<protein>
    <submittedName>
        <fullName evidence="1">Uncharacterized protein</fullName>
    </submittedName>
</protein>
<dbReference type="Proteomes" id="UP000054359">
    <property type="component" value="Unassembled WGS sequence"/>
</dbReference>
<sequence>MQHSVIEKMHFLAVSFRKFYVLAEILLQYFPLVTNSRRSYFKIKSKRKKIHKFLKLFGPGVATEKSIYKMDNFLD</sequence>
<name>A0A087TN95_STEMI</name>
<keyword evidence="2" id="KW-1185">Reference proteome</keyword>
<evidence type="ECO:0000313" key="1">
    <source>
        <dbReference type="EMBL" id="KFM66584.1"/>
    </source>
</evidence>
<organism evidence="1 2">
    <name type="scientific">Stegodyphus mimosarum</name>
    <name type="common">African social velvet spider</name>
    <dbReference type="NCBI Taxonomy" id="407821"/>
    <lineage>
        <taxon>Eukaryota</taxon>
        <taxon>Metazoa</taxon>
        <taxon>Ecdysozoa</taxon>
        <taxon>Arthropoda</taxon>
        <taxon>Chelicerata</taxon>
        <taxon>Arachnida</taxon>
        <taxon>Araneae</taxon>
        <taxon>Araneomorphae</taxon>
        <taxon>Entelegynae</taxon>
        <taxon>Eresoidea</taxon>
        <taxon>Eresidae</taxon>
        <taxon>Stegodyphus</taxon>
    </lineage>
</organism>
<evidence type="ECO:0000313" key="2">
    <source>
        <dbReference type="Proteomes" id="UP000054359"/>
    </source>
</evidence>
<gene>
    <name evidence="1" type="ORF">X975_04542</name>
</gene>
<dbReference type="EMBL" id="KK116015">
    <property type="protein sequence ID" value="KFM66584.1"/>
    <property type="molecule type" value="Genomic_DNA"/>
</dbReference>
<accession>A0A087TN95</accession>
<proteinExistence type="predicted"/>
<dbReference type="AlphaFoldDB" id="A0A087TN95"/>